<feature type="compositionally biased region" description="Low complexity" evidence="1">
    <location>
        <begin position="25"/>
        <end position="35"/>
    </location>
</feature>
<feature type="region of interest" description="Disordered" evidence="1">
    <location>
        <begin position="1"/>
        <end position="72"/>
    </location>
</feature>
<gene>
    <name evidence="2" type="ORF">NDU88_007562</name>
</gene>
<feature type="compositionally biased region" description="Polar residues" evidence="1">
    <location>
        <begin position="55"/>
        <end position="72"/>
    </location>
</feature>
<evidence type="ECO:0000313" key="2">
    <source>
        <dbReference type="EMBL" id="KAJ1154819.1"/>
    </source>
</evidence>
<feature type="compositionally biased region" description="Basic and acidic residues" evidence="1">
    <location>
        <begin position="36"/>
        <end position="54"/>
    </location>
</feature>
<evidence type="ECO:0000256" key="1">
    <source>
        <dbReference type="SAM" id="MobiDB-lite"/>
    </source>
</evidence>
<comment type="caution">
    <text evidence="2">The sequence shown here is derived from an EMBL/GenBank/DDBJ whole genome shotgun (WGS) entry which is preliminary data.</text>
</comment>
<dbReference type="Proteomes" id="UP001066276">
    <property type="component" value="Chromosome 5"/>
</dbReference>
<accession>A0AAV7RUG4</accession>
<sequence>MRPPALAFASLPAPAPKVHRGRPHTSAGRRSTTTASRKETDHDLQQKTSVDQEIHSLSGSSSDVENTSAVHV</sequence>
<name>A0AAV7RUG4_PLEWA</name>
<proteinExistence type="predicted"/>
<evidence type="ECO:0000313" key="3">
    <source>
        <dbReference type="Proteomes" id="UP001066276"/>
    </source>
</evidence>
<protein>
    <submittedName>
        <fullName evidence="2">Uncharacterized protein</fullName>
    </submittedName>
</protein>
<reference evidence="2" key="1">
    <citation type="journal article" date="2022" name="bioRxiv">
        <title>Sequencing and chromosome-scale assembly of the giantPleurodeles waltlgenome.</title>
        <authorList>
            <person name="Brown T."/>
            <person name="Elewa A."/>
            <person name="Iarovenko S."/>
            <person name="Subramanian E."/>
            <person name="Araus A.J."/>
            <person name="Petzold A."/>
            <person name="Susuki M."/>
            <person name="Suzuki K.-i.T."/>
            <person name="Hayashi T."/>
            <person name="Toyoda A."/>
            <person name="Oliveira C."/>
            <person name="Osipova E."/>
            <person name="Leigh N.D."/>
            <person name="Simon A."/>
            <person name="Yun M.H."/>
        </authorList>
    </citation>
    <scope>NUCLEOTIDE SEQUENCE</scope>
    <source>
        <strain evidence="2">20211129_DDA</strain>
        <tissue evidence="2">Liver</tissue>
    </source>
</reference>
<dbReference type="AlphaFoldDB" id="A0AAV7RUG4"/>
<organism evidence="2 3">
    <name type="scientific">Pleurodeles waltl</name>
    <name type="common">Iberian ribbed newt</name>
    <dbReference type="NCBI Taxonomy" id="8319"/>
    <lineage>
        <taxon>Eukaryota</taxon>
        <taxon>Metazoa</taxon>
        <taxon>Chordata</taxon>
        <taxon>Craniata</taxon>
        <taxon>Vertebrata</taxon>
        <taxon>Euteleostomi</taxon>
        <taxon>Amphibia</taxon>
        <taxon>Batrachia</taxon>
        <taxon>Caudata</taxon>
        <taxon>Salamandroidea</taxon>
        <taxon>Salamandridae</taxon>
        <taxon>Pleurodelinae</taxon>
        <taxon>Pleurodeles</taxon>
    </lineage>
</organism>
<keyword evidence="3" id="KW-1185">Reference proteome</keyword>
<feature type="compositionally biased region" description="Low complexity" evidence="1">
    <location>
        <begin position="1"/>
        <end position="12"/>
    </location>
</feature>
<dbReference type="EMBL" id="JANPWB010000009">
    <property type="protein sequence ID" value="KAJ1154819.1"/>
    <property type="molecule type" value="Genomic_DNA"/>
</dbReference>